<feature type="region of interest" description="Disordered" evidence="2">
    <location>
        <begin position="62"/>
        <end position="89"/>
    </location>
</feature>
<dbReference type="Gene3D" id="3.30.2400.10">
    <property type="entry name" value="Major capsid protein gp5"/>
    <property type="match status" value="1"/>
</dbReference>
<keyword evidence="5" id="KW-1185">Reference proteome</keyword>
<dbReference type="Proteomes" id="UP001156629">
    <property type="component" value="Unassembled WGS sequence"/>
</dbReference>
<dbReference type="NCBIfam" id="TIGR01554">
    <property type="entry name" value="major_cap_HK97"/>
    <property type="match status" value="1"/>
</dbReference>
<dbReference type="Gene3D" id="3.30.2320.10">
    <property type="entry name" value="hypothetical protein PF0899 domain"/>
    <property type="match status" value="1"/>
</dbReference>
<evidence type="ECO:0000259" key="3">
    <source>
        <dbReference type="Pfam" id="PF05065"/>
    </source>
</evidence>
<evidence type="ECO:0000313" key="4">
    <source>
        <dbReference type="EMBL" id="GLQ65219.1"/>
    </source>
</evidence>
<comment type="caution">
    <text evidence="4">The sequence shown here is derived from an EMBL/GenBank/DDBJ whole genome shotgun (WGS) entry which is preliminary data.</text>
</comment>
<dbReference type="Pfam" id="PF05065">
    <property type="entry name" value="Phage_capsid"/>
    <property type="match status" value="1"/>
</dbReference>
<proteinExistence type="predicted"/>
<dbReference type="GeneID" id="76195744"/>
<dbReference type="InterPro" id="IPR024455">
    <property type="entry name" value="Phage_capsid"/>
</dbReference>
<dbReference type="InterPro" id="IPR054612">
    <property type="entry name" value="Phage_capsid-like_C"/>
</dbReference>
<comment type="subcellular location">
    <subcellularLocation>
        <location evidence="1">Virion</location>
    </subcellularLocation>
</comment>
<dbReference type="SUPFAM" id="SSF56563">
    <property type="entry name" value="Major capsid protein gp5"/>
    <property type="match status" value="1"/>
</dbReference>
<protein>
    <recommendedName>
        <fullName evidence="3">Phage capsid-like C-terminal domain-containing protein</fullName>
    </recommendedName>
</protein>
<feature type="domain" description="Phage capsid-like C-terminal" evidence="3">
    <location>
        <begin position="162"/>
        <end position="445"/>
    </location>
</feature>
<accession>A0ABQ5WRC4</accession>
<sequence>MSSNRTFDVKASLDEAVKKLDKAFIALCKAEDEGEDTAPAEKEYEDLQNRVRTLEERLARAEELDAKKAKDAEEDTSSPASSDSDEKSGEFKVKTFSINKDIGSGLDPKLEFGYRGLGKIFAEKHGRDAATKLKANGFKASDAANIMTKATTTTSEPIIPQAMEGYVEALYPESVIVKIAQKESMPLGQKTILRESGTVTAAYIDEGEQFPYSEGDWDRVYLRWRKIAAVTSITKEVDILSPFEIAAKVAKQIGRVMSAKVDSVMINSLDNGSGNKPIGLEGLVPAANTFTSLTGTTGLTNVTTISQSLAQLIAALEGKLIDAEGSTFLMHPNVKNALMFFANDYQFPFKEELASGKLFGKDILTTTQIPTNLGTSGKGSNIYLVQGDYLRFGEATSYEFDRTDVGSYSNASGAVHSWGQDLYSFKASMRHDFNTVQPNAIAKMTVEDWSLGNFAALASSVDSSIFTPNLAGTDASGAVAKKGQAGTSASGANNG</sequence>
<organism evidence="4 5">
    <name type="scientific">Gluconobacter kondonii</name>
    <dbReference type="NCBI Taxonomy" id="941463"/>
    <lineage>
        <taxon>Bacteria</taxon>
        <taxon>Pseudomonadati</taxon>
        <taxon>Pseudomonadota</taxon>
        <taxon>Alphaproteobacteria</taxon>
        <taxon>Acetobacterales</taxon>
        <taxon>Acetobacteraceae</taxon>
        <taxon>Gluconobacter</taxon>
    </lineage>
</organism>
<gene>
    <name evidence="4" type="ORF">GCM10007870_08030</name>
</gene>
<evidence type="ECO:0000256" key="1">
    <source>
        <dbReference type="ARBA" id="ARBA00004328"/>
    </source>
</evidence>
<dbReference type="RefSeq" id="WP_099287438.1">
    <property type="nucleotide sequence ID" value="NZ_BEWP01000017.1"/>
</dbReference>
<feature type="compositionally biased region" description="Basic and acidic residues" evidence="2">
    <location>
        <begin position="62"/>
        <end position="71"/>
    </location>
</feature>
<evidence type="ECO:0000256" key="2">
    <source>
        <dbReference type="SAM" id="MobiDB-lite"/>
    </source>
</evidence>
<dbReference type="EMBL" id="BSNV01000003">
    <property type="protein sequence ID" value="GLQ65219.1"/>
    <property type="molecule type" value="Genomic_DNA"/>
</dbReference>
<evidence type="ECO:0000313" key="5">
    <source>
        <dbReference type="Proteomes" id="UP001156629"/>
    </source>
</evidence>
<name>A0ABQ5WRC4_9PROT</name>
<reference evidence="5" key="1">
    <citation type="journal article" date="2019" name="Int. J. Syst. Evol. Microbiol.">
        <title>The Global Catalogue of Microorganisms (GCM) 10K type strain sequencing project: providing services to taxonomists for standard genome sequencing and annotation.</title>
        <authorList>
            <consortium name="The Broad Institute Genomics Platform"/>
            <consortium name="The Broad Institute Genome Sequencing Center for Infectious Disease"/>
            <person name="Wu L."/>
            <person name="Ma J."/>
        </authorList>
    </citation>
    <scope>NUCLEOTIDE SEQUENCE [LARGE SCALE GENOMIC DNA]</scope>
    <source>
        <strain evidence="5">NBRC 3266</strain>
    </source>
</reference>